<evidence type="ECO:0000313" key="6">
    <source>
        <dbReference type="Proteomes" id="UP001262032"/>
    </source>
</evidence>
<dbReference type="CDD" id="cd07989">
    <property type="entry name" value="LPLAT_AGPAT-like"/>
    <property type="match status" value="1"/>
</dbReference>
<protein>
    <submittedName>
        <fullName evidence="5">1-acyl-sn-glycerol-3-phosphate acyltransferase</fullName>
    </submittedName>
</protein>
<keyword evidence="2 5" id="KW-0012">Acyltransferase</keyword>
<dbReference type="RefSeq" id="WP_310109641.1">
    <property type="nucleotide sequence ID" value="NZ_JAVDTN010000002.1"/>
</dbReference>
<sequence>MAWRPAPNDLFYRVIVRSGLLLRWAFRIRIISSGTEHLPPAGPRTEKSRTVVPGSGAVFAVTHFGYVDFAAAELLLWKHSRGKLRFLVHQGAADHWLAGPAISAAGHVVVGYTGRADAYEAAVAKLRAGEYLGVFPEAGVSRSFTVRECRTGAVRMAAEAGVPVIPVAVWGAHRILTRGRGFSAGRTWRAPVRIHVGEPLVFAPGDDAGARTAELRARLQDGIGTCIADFPLLPEPGAWWMPAHLGGSAPTEPERQLLDAQDAAKGRRRPRPAR</sequence>
<evidence type="ECO:0000256" key="1">
    <source>
        <dbReference type="ARBA" id="ARBA00022679"/>
    </source>
</evidence>
<evidence type="ECO:0000256" key="2">
    <source>
        <dbReference type="ARBA" id="ARBA00023315"/>
    </source>
</evidence>
<feature type="domain" description="Phospholipid/glycerol acyltransferase" evidence="4">
    <location>
        <begin position="57"/>
        <end position="172"/>
    </location>
</feature>
<organism evidence="5 6">
    <name type="scientific">Pseudarthrobacter oxydans</name>
    <name type="common">Arthrobacter oxydans</name>
    <dbReference type="NCBI Taxonomy" id="1671"/>
    <lineage>
        <taxon>Bacteria</taxon>
        <taxon>Bacillati</taxon>
        <taxon>Actinomycetota</taxon>
        <taxon>Actinomycetes</taxon>
        <taxon>Micrococcales</taxon>
        <taxon>Micrococcaceae</taxon>
        <taxon>Pseudarthrobacter</taxon>
    </lineage>
</organism>
<comment type="caution">
    <text evidence="5">The sequence shown here is derived from an EMBL/GenBank/DDBJ whole genome shotgun (WGS) entry which is preliminary data.</text>
</comment>
<dbReference type="Proteomes" id="UP001262032">
    <property type="component" value="Unassembled WGS sequence"/>
</dbReference>
<dbReference type="GO" id="GO:0005886">
    <property type="term" value="C:plasma membrane"/>
    <property type="evidence" value="ECO:0007669"/>
    <property type="project" value="TreeGrafter"/>
</dbReference>
<dbReference type="AlphaFoldDB" id="A0AAW8NAB0"/>
<dbReference type="PANTHER" id="PTHR10434">
    <property type="entry name" value="1-ACYL-SN-GLYCEROL-3-PHOSPHATE ACYLTRANSFERASE"/>
    <property type="match status" value="1"/>
</dbReference>
<evidence type="ECO:0000313" key="5">
    <source>
        <dbReference type="EMBL" id="MDR7162918.1"/>
    </source>
</evidence>
<dbReference type="EMBL" id="JAVDWN010000002">
    <property type="protein sequence ID" value="MDR7162918.1"/>
    <property type="molecule type" value="Genomic_DNA"/>
</dbReference>
<dbReference type="InterPro" id="IPR002123">
    <property type="entry name" value="Plipid/glycerol_acylTrfase"/>
</dbReference>
<dbReference type="PANTHER" id="PTHR10434:SF55">
    <property type="entry name" value="POSSIBLE ACYLTRANSFERASE"/>
    <property type="match status" value="1"/>
</dbReference>
<dbReference type="GO" id="GO:0006654">
    <property type="term" value="P:phosphatidic acid biosynthetic process"/>
    <property type="evidence" value="ECO:0007669"/>
    <property type="project" value="TreeGrafter"/>
</dbReference>
<reference evidence="5" key="1">
    <citation type="submission" date="2023-07" db="EMBL/GenBank/DDBJ databases">
        <title>Sorghum-associated microbial communities from plants grown in Nebraska, USA.</title>
        <authorList>
            <person name="Schachtman D."/>
        </authorList>
    </citation>
    <scope>NUCLEOTIDE SEQUENCE</scope>
    <source>
        <strain evidence="5">BE261</strain>
    </source>
</reference>
<gene>
    <name evidence="5" type="ORF">J2X12_000926</name>
</gene>
<dbReference type="GO" id="GO:0003841">
    <property type="term" value="F:1-acylglycerol-3-phosphate O-acyltransferase activity"/>
    <property type="evidence" value="ECO:0007669"/>
    <property type="project" value="TreeGrafter"/>
</dbReference>
<accession>A0AAW8NAB0</accession>
<name>A0AAW8NAB0_PSEOX</name>
<proteinExistence type="predicted"/>
<dbReference type="SMART" id="SM00563">
    <property type="entry name" value="PlsC"/>
    <property type="match status" value="1"/>
</dbReference>
<feature type="region of interest" description="Disordered" evidence="3">
    <location>
        <begin position="243"/>
        <end position="274"/>
    </location>
</feature>
<keyword evidence="1" id="KW-0808">Transferase</keyword>
<dbReference type="SUPFAM" id="SSF69593">
    <property type="entry name" value="Glycerol-3-phosphate (1)-acyltransferase"/>
    <property type="match status" value="1"/>
</dbReference>
<dbReference type="Pfam" id="PF01553">
    <property type="entry name" value="Acyltransferase"/>
    <property type="match status" value="1"/>
</dbReference>
<dbReference type="GeneID" id="97421245"/>
<feature type="compositionally biased region" description="Basic and acidic residues" evidence="3">
    <location>
        <begin position="252"/>
        <end position="265"/>
    </location>
</feature>
<evidence type="ECO:0000259" key="4">
    <source>
        <dbReference type="SMART" id="SM00563"/>
    </source>
</evidence>
<evidence type="ECO:0000256" key="3">
    <source>
        <dbReference type="SAM" id="MobiDB-lite"/>
    </source>
</evidence>